<dbReference type="InterPro" id="IPR001737">
    <property type="entry name" value="KsgA/Erm"/>
</dbReference>
<evidence type="ECO:0000256" key="7">
    <source>
        <dbReference type="PROSITE-ProRule" id="PRU01026"/>
    </source>
</evidence>
<dbReference type="PANTHER" id="PTHR11727">
    <property type="entry name" value="DIMETHYLADENOSINE TRANSFERASE"/>
    <property type="match status" value="1"/>
</dbReference>
<feature type="binding site" evidence="7">
    <location>
        <position position="87"/>
    </location>
    <ligand>
        <name>S-adenosyl-L-methionine</name>
        <dbReference type="ChEBI" id="CHEBI:59789"/>
    </ligand>
</feature>
<dbReference type="InterPro" id="IPR020596">
    <property type="entry name" value="rRNA_Ade_Mease_Trfase_CS"/>
</dbReference>
<evidence type="ECO:0000256" key="1">
    <source>
        <dbReference type="ARBA" id="ARBA00022490"/>
    </source>
</evidence>
<reference evidence="9 10" key="1">
    <citation type="journal article" date="2016" name="Nat. Commun.">
        <title>Thousands of microbial genomes shed light on interconnected biogeochemical processes in an aquifer system.</title>
        <authorList>
            <person name="Anantharaman K."/>
            <person name="Brown C.T."/>
            <person name="Hug L.A."/>
            <person name="Sharon I."/>
            <person name="Castelle C.J."/>
            <person name="Probst A.J."/>
            <person name="Thomas B.C."/>
            <person name="Singh A."/>
            <person name="Wilkins M.J."/>
            <person name="Karaoz U."/>
            <person name="Brodie E.L."/>
            <person name="Williams K.H."/>
            <person name="Hubbard S.S."/>
            <person name="Banfield J.F."/>
        </authorList>
    </citation>
    <scope>NUCLEOTIDE SEQUENCE [LARGE SCALE GENOMIC DNA]</scope>
</reference>
<dbReference type="PROSITE" id="PS01131">
    <property type="entry name" value="RRNA_A_DIMETH"/>
    <property type="match status" value="1"/>
</dbReference>
<dbReference type="Gene3D" id="3.40.50.150">
    <property type="entry name" value="Vaccinia Virus protein VP39"/>
    <property type="match status" value="1"/>
</dbReference>
<evidence type="ECO:0000256" key="3">
    <source>
        <dbReference type="ARBA" id="ARBA00022603"/>
    </source>
</evidence>
<sequence length="259" mass="28740">MLRTKKSLGQNFLRSETMAQGIADAARIELRDTVLEIGPGEGMLTKKLLTTGAQIIAIEKDDRLIPILNETFAKEVRAGQLKLIHADILNAQLSDYGLRATDYILCANIPYYITGAIFRNVIGGPIPPKRAVVLVQHEVAVRIARDPKESLASLALKAYGVPRYVRKVPASFFKPAPNVDSAILLIEDISRKNFVSQGSEERFFEILHAAFAHKRKKVGKGLESVLQERTDEILSRCTVSRDARAEDLSLEQFLCLAKT</sequence>
<dbReference type="GO" id="GO:0005829">
    <property type="term" value="C:cytosol"/>
    <property type="evidence" value="ECO:0007669"/>
    <property type="project" value="TreeGrafter"/>
</dbReference>
<dbReference type="SMART" id="SM00650">
    <property type="entry name" value="rADc"/>
    <property type="match status" value="1"/>
</dbReference>
<comment type="caution">
    <text evidence="9">The sequence shown here is derived from an EMBL/GenBank/DDBJ whole genome shotgun (WGS) entry which is preliminary data.</text>
</comment>
<dbReference type="PROSITE" id="PS51689">
    <property type="entry name" value="SAM_RNA_A_N6_MT"/>
    <property type="match status" value="1"/>
</dbReference>
<dbReference type="Gene3D" id="1.10.8.100">
    <property type="entry name" value="Ribosomal RNA adenine dimethylase-like, domain 2"/>
    <property type="match status" value="1"/>
</dbReference>
<dbReference type="Pfam" id="PF00398">
    <property type="entry name" value="RrnaAD"/>
    <property type="match status" value="1"/>
</dbReference>
<organism evidence="9 10">
    <name type="scientific">Candidatus Yonathbacteria bacterium RIFOXYD1_FULL_52_36</name>
    <dbReference type="NCBI Taxonomy" id="1802730"/>
    <lineage>
        <taxon>Bacteria</taxon>
        <taxon>Candidatus Yonathiibacteriota</taxon>
    </lineage>
</organism>
<evidence type="ECO:0000256" key="6">
    <source>
        <dbReference type="ARBA" id="ARBA00022884"/>
    </source>
</evidence>
<dbReference type="InterPro" id="IPR020598">
    <property type="entry name" value="rRNA_Ade_methylase_Trfase_N"/>
</dbReference>
<dbReference type="Proteomes" id="UP000178168">
    <property type="component" value="Unassembled WGS sequence"/>
</dbReference>
<dbReference type="AlphaFoldDB" id="A0A1G2SHX4"/>
<accession>A0A1G2SHX4</accession>
<dbReference type="GO" id="GO:0003723">
    <property type="term" value="F:RNA binding"/>
    <property type="evidence" value="ECO:0007669"/>
    <property type="project" value="UniProtKB-UniRule"/>
</dbReference>
<dbReference type="EMBL" id="MHUZ01000037">
    <property type="protein sequence ID" value="OHA84636.1"/>
    <property type="molecule type" value="Genomic_DNA"/>
</dbReference>
<feature type="binding site" evidence="7">
    <location>
        <position position="59"/>
    </location>
    <ligand>
        <name>S-adenosyl-L-methionine</name>
        <dbReference type="ChEBI" id="CHEBI:59789"/>
    </ligand>
</feature>
<evidence type="ECO:0000313" key="10">
    <source>
        <dbReference type="Proteomes" id="UP000178168"/>
    </source>
</evidence>
<keyword evidence="1" id="KW-0963">Cytoplasm</keyword>
<protein>
    <submittedName>
        <fullName evidence="9">Ribosomal RNA small subunit methyltransferase A</fullName>
    </submittedName>
</protein>
<keyword evidence="3 7" id="KW-0489">Methyltransferase</keyword>
<dbReference type="PANTHER" id="PTHR11727:SF7">
    <property type="entry name" value="DIMETHYLADENOSINE TRANSFERASE-RELATED"/>
    <property type="match status" value="1"/>
</dbReference>
<evidence type="ECO:0000256" key="5">
    <source>
        <dbReference type="ARBA" id="ARBA00022691"/>
    </source>
</evidence>
<feature type="binding site" evidence="7">
    <location>
        <position position="108"/>
    </location>
    <ligand>
        <name>S-adenosyl-L-methionine</name>
        <dbReference type="ChEBI" id="CHEBI:59789"/>
    </ligand>
</feature>
<evidence type="ECO:0000259" key="8">
    <source>
        <dbReference type="SMART" id="SM00650"/>
    </source>
</evidence>
<keyword evidence="2" id="KW-0698">rRNA processing</keyword>
<dbReference type="InterPro" id="IPR023165">
    <property type="entry name" value="rRNA_Ade_diMease-like_C"/>
</dbReference>
<keyword evidence="6 7" id="KW-0694">RNA-binding</keyword>
<feature type="domain" description="Ribosomal RNA adenine methylase transferase N-terminal" evidence="8">
    <location>
        <begin position="18"/>
        <end position="190"/>
    </location>
</feature>
<evidence type="ECO:0000256" key="2">
    <source>
        <dbReference type="ARBA" id="ARBA00022552"/>
    </source>
</evidence>
<dbReference type="InterPro" id="IPR029063">
    <property type="entry name" value="SAM-dependent_MTases_sf"/>
</dbReference>
<feature type="binding site" evidence="7">
    <location>
        <position position="11"/>
    </location>
    <ligand>
        <name>S-adenosyl-L-methionine</name>
        <dbReference type="ChEBI" id="CHEBI:59789"/>
    </ligand>
</feature>
<dbReference type="NCBIfam" id="TIGR00755">
    <property type="entry name" value="ksgA"/>
    <property type="match status" value="1"/>
</dbReference>
<dbReference type="SUPFAM" id="SSF53335">
    <property type="entry name" value="S-adenosyl-L-methionine-dependent methyltransferases"/>
    <property type="match status" value="1"/>
</dbReference>
<dbReference type="STRING" id="1802730.A2591_02840"/>
<feature type="binding site" evidence="7">
    <location>
        <position position="38"/>
    </location>
    <ligand>
        <name>S-adenosyl-L-methionine</name>
        <dbReference type="ChEBI" id="CHEBI:59789"/>
    </ligand>
</feature>
<keyword evidence="5 7" id="KW-0949">S-adenosyl-L-methionine</keyword>
<evidence type="ECO:0000256" key="4">
    <source>
        <dbReference type="ARBA" id="ARBA00022679"/>
    </source>
</evidence>
<dbReference type="GO" id="GO:0000179">
    <property type="term" value="F:rRNA (adenine-N6,N6-)-dimethyltransferase activity"/>
    <property type="evidence" value="ECO:0007669"/>
    <property type="project" value="UniProtKB-UniRule"/>
</dbReference>
<comment type="similarity">
    <text evidence="7">Belongs to the class I-like SAM-binding methyltransferase superfamily. rRNA adenine N(6)-methyltransferase family.</text>
</comment>
<feature type="binding site" evidence="7">
    <location>
        <position position="13"/>
    </location>
    <ligand>
        <name>S-adenosyl-L-methionine</name>
        <dbReference type="ChEBI" id="CHEBI:59789"/>
    </ligand>
</feature>
<gene>
    <name evidence="9" type="ORF">A2591_02840</name>
</gene>
<name>A0A1G2SHX4_9BACT</name>
<proteinExistence type="inferred from homology"/>
<evidence type="ECO:0000313" key="9">
    <source>
        <dbReference type="EMBL" id="OHA84636.1"/>
    </source>
</evidence>
<keyword evidence="4 7" id="KW-0808">Transferase</keyword>
<dbReference type="InterPro" id="IPR011530">
    <property type="entry name" value="rRNA_adenine_dimethylase"/>
</dbReference>